<evidence type="ECO:0000313" key="3">
    <source>
        <dbReference type="Proteomes" id="UP000651010"/>
    </source>
</evidence>
<dbReference type="EMBL" id="JACZZA010000005">
    <property type="protein sequence ID" value="MBE1160740.1"/>
    <property type="molecule type" value="Genomic_DNA"/>
</dbReference>
<name>A0ABR9G9P0_9GAMM</name>
<dbReference type="Proteomes" id="UP000651010">
    <property type="component" value="Unassembled WGS sequence"/>
</dbReference>
<dbReference type="RefSeq" id="WP_192555597.1">
    <property type="nucleotide sequence ID" value="NZ_JACZZA010000005.1"/>
</dbReference>
<protein>
    <submittedName>
        <fullName evidence="2">PHP domain-containing protein</fullName>
    </submittedName>
</protein>
<evidence type="ECO:0000256" key="1">
    <source>
        <dbReference type="SAM" id="SignalP"/>
    </source>
</evidence>
<organism evidence="2 3">
    <name type="scientific">Dyella acidiphila</name>
    <dbReference type="NCBI Taxonomy" id="2775866"/>
    <lineage>
        <taxon>Bacteria</taxon>
        <taxon>Pseudomonadati</taxon>
        <taxon>Pseudomonadota</taxon>
        <taxon>Gammaproteobacteria</taxon>
        <taxon>Lysobacterales</taxon>
        <taxon>Rhodanobacteraceae</taxon>
        <taxon>Dyella</taxon>
    </lineage>
</organism>
<dbReference type="PANTHER" id="PTHR42924:SF3">
    <property type="entry name" value="POLYMERASE_HISTIDINOL PHOSPHATASE N-TERMINAL DOMAIN-CONTAINING PROTEIN"/>
    <property type="match status" value="1"/>
</dbReference>
<accession>A0ABR9G9P0</accession>
<evidence type="ECO:0000313" key="2">
    <source>
        <dbReference type="EMBL" id="MBE1160740.1"/>
    </source>
</evidence>
<dbReference type="InterPro" id="IPR016195">
    <property type="entry name" value="Pol/histidinol_Pase-like"/>
</dbReference>
<dbReference type="SUPFAM" id="SSF89550">
    <property type="entry name" value="PHP domain-like"/>
    <property type="match status" value="1"/>
</dbReference>
<proteinExistence type="predicted"/>
<comment type="caution">
    <text evidence="2">The sequence shown here is derived from an EMBL/GenBank/DDBJ whole genome shotgun (WGS) entry which is preliminary data.</text>
</comment>
<keyword evidence="3" id="KW-1185">Reference proteome</keyword>
<dbReference type="InterPro" id="IPR052018">
    <property type="entry name" value="PHP_domain"/>
</dbReference>
<sequence>MRALLTLFLVSFSFCALAQTAPDRVLHGDISGRDNNTYRSVPFDVPAGVTRITVQFSYTGREEHTTIDLGLLGPDGFKGQDGFRGWSGGSKQVFTVSATDATPSFLPGPIQPGRWTLLLGIPNIRAKSHASYTAHIWFARDAATAWGPEVLNPPLRTQAGWYRGDLHMHGAHSDGSCTSQSGAKRVPCPLFLTVQHALDRGLDFIALSDHNTVSQFNDMRELQPYFDRLLLIPAREITTFQGHANLFGVVQPVDFRVSSASVPDWSALLRHVASLHGLISINHPIRPDDERCMGCGWAPAKPVDMHLVQAIEAVNGLDAMIPVLSGIPFWQNQLNQGLHLTAVGGSDNHDAKLVMPTPGGSSLIGTPTTVVHARELSMPAILDGIRAGHVFVDVQGTRDRLLEMTATAGERHAEMGDSLPAAAGTAVHVAIHVLALAGDRAELVLDGKPLQLTTDLNIHGTDQTLSFDWPSDGKRHWLRANVRGSAGELLMVGNPVYINE</sequence>
<reference evidence="2 3" key="1">
    <citation type="submission" date="2020-09" db="EMBL/GenBank/DDBJ databases">
        <title>Dyella sp. 7MK23 isolated from forest soil.</title>
        <authorList>
            <person name="Fu J."/>
        </authorList>
    </citation>
    <scope>NUCLEOTIDE SEQUENCE [LARGE SCALE GENOMIC DNA]</scope>
    <source>
        <strain evidence="2 3">7MK23</strain>
    </source>
</reference>
<dbReference type="NCBIfam" id="NF038032">
    <property type="entry name" value="CehA_McbA_metalo"/>
    <property type="match status" value="1"/>
</dbReference>
<feature type="signal peptide" evidence="1">
    <location>
        <begin position="1"/>
        <end position="18"/>
    </location>
</feature>
<dbReference type="PANTHER" id="PTHR42924">
    <property type="entry name" value="EXONUCLEASE"/>
    <property type="match status" value="1"/>
</dbReference>
<keyword evidence="1" id="KW-0732">Signal</keyword>
<dbReference type="Gene3D" id="3.20.20.140">
    <property type="entry name" value="Metal-dependent hydrolases"/>
    <property type="match status" value="1"/>
</dbReference>
<dbReference type="CDD" id="cd07432">
    <property type="entry name" value="PHP_HisPPase"/>
    <property type="match status" value="1"/>
</dbReference>
<gene>
    <name evidence="2" type="ORF">IGX34_10100</name>
</gene>
<feature type="chain" id="PRO_5045597380" evidence="1">
    <location>
        <begin position="19"/>
        <end position="500"/>
    </location>
</feature>